<keyword evidence="9 10" id="KW-0170">Cobalt</keyword>
<accession>A0A448J5S1</accession>
<proteinExistence type="inferred from homology"/>
<keyword evidence="4 10" id="KW-0460">Magnesium</keyword>
<comment type="catalytic activity">
    <reaction evidence="10">
        <text>4-(phosphooxy)-L-threonine + NAD(+) = 3-amino-2-oxopropyl phosphate + CO2 + NADH</text>
        <dbReference type="Rhea" id="RHEA:32275"/>
        <dbReference type="ChEBI" id="CHEBI:16526"/>
        <dbReference type="ChEBI" id="CHEBI:57279"/>
        <dbReference type="ChEBI" id="CHEBI:57540"/>
        <dbReference type="ChEBI" id="CHEBI:57945"/>
        <dbReference type="ChEBI" id="CHEBI:58452"/>
        <dbReference type="EC" id="1.1.1.262"/>
    </reaction>
</comment>
<comment type="miscellaneous">
    <text evidence="10">The active site is located at the dimer interface.</text>
</comment>
<dbReference type="GO" id="GO:0050897">
    <property type="term" value="F:cobalt ion binding"/>
    <property type="evidence" value="ECO:0007669"/>
    <property type="project" value="UniProtKB-UniRule"/>
</dbReference>
<feature type="binding site" evidence="10">
    <location>
        <position position="148"/>
    </location>
    <ligand>
        <name>substrate</name>
    </ligand>
</feature>
<dbReference type="GO" id="GO:0008615">
    <property type="term" value="P:pyridoxine biosynthetic process"/>
    <property type="evidence" value="ECO:0007669"/>
    <property type="project" value="UniProtKB-UniRule"/>
</dbReference>
<evidence type="ECO:0000256" key="5">
    <source>
        <dbReference type="ARBA" id="ARBA00022857"/>
    </source>
</evidence>
<feature type="binding site" evidence="10">
    <location>
        <position position="327"/>
    </location>
    <ligand>
        <name>substrate</name>
    </ligand>
</feature>
<dbReference type="InterPro" id="IPR037539">
    <property type="entry name" value="PdxA_epsilonprot"/>
</dbReference>
<gene>
    <name evidence="10 11" type="primary">pdxA</name>
    <name evidence="11" type="ORF">NCTC11951_00073</name>
</gene>
<comment type="function">
    <text evidence="10">Catalyzes the NAD(P)-dependent oxidation of 4-(phosphooxy)-L-threonine (HTP) into 2-amino-3-oxo-4-(phosphooxy)butyric acid which spontaneously decarboxylates to form 3-amino-2-oxopropyl phosphate (AHAP).</text>
</comment>
<dbReference type="GO" id="GO:0005737">
    <property type="term" value="C:cytoplasm"/>
    <property type="evidence" value="ECO:0007669"/>
    <property type="project" value="UniProtKB-SubCell"/>
</dbReference>
<comment type="subcellular location">
    <subcellularLocation>
        <location evidence="10">Cytoplasm</location>
    </subcellularLocation>
</comment>
<dbReference type="Proteomes" id="UP000275504">
    <property type="component" value="Chromosome"/>
</dbReference>
<name>A0A448J5S1_CAMJU</name>
<dbReference type="GO" id="GO:0051287">
    <property type="term" value="F:NAD binding"/>
    <property type="evidence" value="ECO:0007669"/>
    <property type="project" value="InterPro"/>
</dbReference>
<dbReference type="HAMAP" id="MF_02086">
    <property type="entry name" value="PdxA_Epsilonprot"/>
    <property type="match status" value="1"/>
</dbReference>
<dbReference type="EMBL" id="LR134359">
    <property type="protein sequence ID" value="VEG60054.1"/>
    <property type="molecule type" value="Genomic_DNA"/>
</dbReference>
<dbReference type="Pfam" id="PF04166">
    <property type="entry name" value="PdxA"/>
    <property type="match status" value="2"/>
</dbReference>
<feature type="binding site" evidence="10">
    <location>
        <position position="318"/>
    </location>
    <ligand>
        <name>substrate</name>
    </ligand>
</feature>
<evidence type="ECO:0000256" key="6">
    <source>
        <dbReference type="ARBA" id="ARBA00023002"/>
    </source>
</evidence>
<feature type="binding site" evidence="10">
    <location>
        <position position="216"/>
    </location>
    <ligand>
        <name>a divalent metal cation</name>
        <dbReference type="ChEBI" id="CHEBI:60240"/>
        <note>ligand shared between dimeric partners</note>
    </ligand>
</feature>
<dbReference type="EC" id="1.1.1.262" evidence="10"/>
<evidence type="ECO:0000256" key="7">
    <source>
        <dbReference type="ARBA" id="ARBA00023027"/>
    </source>
</evidence>
<keyword evidence="1 10" id="KW-0963">Cytoplasm</keyword>
<comment type="similarity">
    <text evidence="10">Belongs to the PdxA family.</text>
</comment>
<evidence type="ECO:0000256" key="9">
    <source>
        <dbReference type="ARBA" id="ARBA00023285"/>
    </source>
</evidence>
<feature type="binding site" evidence="10">
    <location>
        <position position="149"/>
    </location>
    <ligand>
        <name>substrate</name>
    </ligand>
</feature>
<dbReference type="AlphaFoldDB" id="A0A448J5S1"/>
<keyword evidence="7 10" id="KW-0520">NAD</keyword>
<feature type="binding site" evidence="10">
    <location>
        <position position="301"/>
    </location>
    <ligand>
        <name>a divalent metal cation</name>
        <dbReference type="ChEBI" id="CHEBI:60240"/>
        <note>ligand shared between dimeric partners</note>
    </ligand>
</feature>
<dbReference type="Gene3D" id="3.40.718.10">
    <property type="entry name" value="Isopropylmalate Dehydrogenase"/>
    <property type="match status" value="1"/>
</dbReference>
<dbReference type="SUPFAM" id="SSF53659">
    <property type="entry name" value="Isocitrate/Isopropylmalate dehydrogenase-like"/>
    <property type="match status" value="1"/>
</dbReference>
<evidence type="ECO:0000313" key="11">
    <source>
        <dbReference type="EMBL" id="VEG60054.1"/>
    </source>
</evidence>
<evidence type="ECO:0000256" key="3">
    <source>
        <dbReference type="ARBA" id="ARBA00022833"/>
    </source>
</evidence>
<dbReference type="GO" id="GO:0050570">
    <property type="term" value="F:4-hydroxythreonine-4-phosphate dehydrogenase activity"/>
    <property type="evidence" value="ECO:0007669"/>
    <property type="project" value="UniProtKB-UniRule"/>
</dbReference>
<dbReference type="GO" id="GO:0008270">
    <property type="term" value="F:zinc ion binding"/>
    <property type="evidence" value="ECO:0007669"/>
    <property type="project" value="UniProtKB-UniRule"/>
</dbReference>
<dbReference type="NCBIfam" id="NF003040">
    <property type="entry name" value="PRK03946.1"/>
    <property type="match status" value="1"/>
</dbReference>
<comment type="cofactor">
    <cofactor evidence="10">
        <name>Zn(2+)</name>
        <dbReference type="ChEBI" id="CHEBI:29105"/>
    </cofactor>
    <cofactor evidence="10">
        <name>Mg(2+)</name>
        <dbReference type="ChEBI" id="CHEBI:18420"/>
    </cofactor>
    <cofactor evidence="10">
        <name>Co(2+)</name>
        <dbReference type="ChEBI" id="CHEBI:48828"/>
    </cofactor>
</comment>
<dbReference type="InterPro" id="IPR005255">
    <property type="entry name" value="PdxA_fam"/>
</dbReference>
<dbReference type="GO" id="GO:0042823">
    <property type="term" value="P:pyridoxal phosphate biosynthetic process"/>
    <property type="evidence" value="ECO:0007669"/>
    <property type="project" value="UniProtKB-UniRule"/>
</dbReference>
<keyword evidence="8 10" id="KW-0664">Pyridoxine biosynthesis</keyword>
<evidence type="ECO:0000256" key="1">
    <source>
        <dbReference type="ARBA" id="ARBA00022490"/>
    </source>
</evidence>
<feature type="binding site" evidence="10">
    <location>
        <position position="309"/>
    </location>
    <ligand>
        <name>substrate</name>
    </ligand>
</feature>
<comment type="subunit">
    <text evidence="10">Homodimer.</text>
</comment>
<evidence type="ECO:0000256" key="8">
    <source>
        <dbReference type="ARBA" id="ARBA00023096"/>
    </source>
</evidence>
<keyword evidence="6 10" id="KW-0560">Oxidoreductase</keyword>
<dbReference type="UniPathway" id="UPA00244">
    <property type="reaction ID" value="UER00312"/>
</dbReference>
<feature type="binding site" evidence="10">
    <location>
        <position position="177"/>
    </location>
    <ligand>
        <name>a divalent metal cation</name>
        <dbReference type="ChEBI" id="CHEBI:60240"/>
        <note>ligand shared between dimeric partners</note>
    </ligand>
</feature>
<evidence type="ECO:0000256" key="2">
    <source>
        <dbReference type="ARBA" id="ARBA00022723"/>
    </source>
</evidence>
<evidence type="ECO:0000256" key="10">
    <source>
        <dbReference type="HAMAP-Rule" id="MF_02086"/>
    </source>
</evidence>
<dbReference type="PANTHER" id="PTHR30004:SF6">
    <property type="entry name" value="D-THREONATE 4-PHOSPHATE DEHYDROGENASE"/>
    <property type="match status" value="1"/>
</dbReference>
<keyword evidence="2 10" id="KW-0479">Metal-binding</keyword>
<reference evidence="11 12" key="1">
    <citation type="submission" date="2018-12" db="EMBL/GenBank/DDBJ databases">
        <authorList>
            <consortium name="Pathogen Informatics"/>
        </authorList>
    </citation>
    <scope>NUCLEOTIDE SEQUENCE [LARGE SCALE GENOMIC DNA]</scope>
    <source>
        <strain evidence="11 12">NCTC11951</strain>
    </source>
</reference>
<evidence type="ECO:0000256" key="4">
    <source>
        <dbReference type="ARBA" id="ARBA00022842"/>
    </source>
</evidence>
<keyword evidence="5 10" id="KW-0521">NADP</keyword>
<dbReference type="GO" id="GO:0000287">
    <property type="term" value="F:magnesium ion binding"/>
    <property type="evidence" value="ECO:0007669"/>
    <property type="project" value="UniProtKB-UniRule"/>
</dbReference>
<keyword evidence="3 10" id="KW-0862">Zinc</keyword>
<organism evidence="11 12">
    <name type="scientific">Campylobacter jejuni subsp. doylei</name>
    <dbReference type="NCBI Taxonomy" id="32021"/>
    <lineage>
        <taxon>Bacteria</taxon>
        <taxon>Pseudomonadati</taxon>
        <taxon>Campylobacterota</taxon>
        <taxon>Epsilonproteobacteria</taxon>
        <taxon>Campylobacterales</taxon>
        <taxon>Campylobacteraceae</taxon>
        <taxon>Campylobacter</taxon>
    </lineage>
</organism>
<comment type="pathway">
    <text evidence="10">Cofactor biosynthesis; pyridoxine 5'-phosphate biosynthesis; pyridoxine 5'-phosphate from D-erythrose 4-phosphate: step 4/5.</text>
</comment>
<dbReference type="PANTHER" id="PTHR30004">
    <property type="entry name" value="4-HYDROXYTHREONINE-4-PHOSPHATE DEHYDROGENASE"/>
    <property type="match status" value="1"/>
</dbReference>
<sequence length="365" mass="41576">MKKLAISIGDINGIGLEILVRSHEELSKICTPFYFIHESLLDKALKLLNLKLFNAKIVAFKDSKDYEFKFLKKENSLEIYSFCLPLGFKVDENFKIKAGKIDAKSGLYGFLSFKVASYFVYEKHAHALLTLPIHKKAWEDAGLKYKGHTDALRDFFKKNAIMMLGCKELFVGLFSEHVPLAKVSKKITFKNLSIFLKDFYKETHFKKMGLLGFNPHAGDYGVIGGEEEKIMEKSIAFVNAFLHSKKDEKFFKKALKDENLQKELLLNFKGKGVYIPYPLVADTAFTKAGLKNCNRLVAMYHDLALAPLKALYFDKSINVSLNLPIIRVSVDHGTAFDKAYKNAKINTKSYFEAAKFALEISHRYV</sequence>
<protein>
    <recommendedName>
        <fullName evidence="10">4-hydroxythreonine-4-phosphate dehydrogenase</fullName>
        <ecNumber evidence="10">1.1.1.262</ecNumber>
    </recommendedName>
    <alternativeName>
        <fullName evidence="10">4-(phosphohydroxy)-L-threonine dehydrogenase</fullName>
    </alternativeName>
</protein>
<evidence type="ECO:0000313" key="12">
    <source>
        <dbReference type="Proteomes" id="UP000275504"/>
    </source>
</evidence>